<sequence length="568" mass="66175">MSNEYSSLLIDQRSVNLKDAVSVSTVSSASTNTSKEFRDKGIVITQLENLSNEICYEVFDYLDEHAIYKAFDELNARFQKLITTSSFLLKIYIDNESHLKIEDCCKNLRIPNNRILSFHLHDPVQAESFFQNCTFDSTFTHLKSILLHVIDDYFQAQQLKCLESLPHLLSLTLVLYGDQCYNQEDMFIDDIYEIIFTLPYLEYSSLSVIKYNDQYLPTFVDKTIQSNSITSLHMDYDCDINSLLSVLSHTPQLHQECSVKFDRFQKFVKDIGSQIKIFWIQGYLPDDDDIEPDQWRMLIEKDLPQLEKILLRSSVTTDVSKINSVIDQLNSSFWIDHQWNIRLEIEPDESSYFVSSYISTRFDFDQKIQTMSNSTSNELLISNVDDLPWQQPMIEQLIPILSQMKFTRIYSCNSQLSLDNFIQLINLLPCLDSLKMDVVSEEQCNSLSVEDKEKFLSVSMLNTITKVVQKMNIELTEFLIKLCPHMTYFQVDSIKDDDDDDIEELVQFILLKRKTDIPHLQSLCLNLRNVNDELITILRNIMDSEKITASDYLIKSSGTFIILQWKLQ</sequence>
<proteinExistence type="predicted"/>
<dbReference type="EMBL" id="CAJNOE010000061">
    <property type="protein sequence ID" value="CAF0837649.1"/>
    <property type="molecule type" value="Genomic_DNA"/>
</dbReference>
<reference evidence="1" key="1">
    <citation type="submission" date="2021-02" db="EMBL/GenBank/DDBJ databases">
        <authorList>
            <person name="Nowell W R."/>
        </authorList>
    </citation>
    <scope>NUCLEOTIDE SEQUENCE</scope>
</reference>
<protein>
    <recommendedName>
        <fullName evidence="3">F-box domain-containing protein</fullName>
    </recommendedName>
</protein>
<evidence type="ECO:0008006" key="3">
    <source>
        <dbReference type="Google" id="ProtNLM"/>
    </source>
</evidence>
<gene>
    <name evidence="1" type="ORF">IZO911_LOCUS8885</name>
</gene>
<organism evidence="1 2">
    <name type="scientific">Adineta steineri</name>
    <dbReference type="NCBI Taxonomy" id="433720"/>
    <lineage>
        <taxon>Eukaryota</taxon>
        <taxon>Metazoa</taxon>
        <taxon>Spiralia</taxon>
        <taxon>Gnathifera</taxon>
        <taxon>Rotifera</taxon>
        <taxon>Eurotatoria</taxon>
        <taxon>Bdelloidea</taxon>
        <taxon>Adinetida</taxon>
        <taxon>Adinetidae</taxon>
        <taxon>Adineta</taxon>
    </lineage>
</organism>
<accession>A0A813V763</accession>
<dbReference type="AlphaFoldDB" id="A0A813V763"/>
<evidence type="ECO:0000313" key="1">
    <source>
        <dbReference type="EMBL" id="CAF0837649.1"/>
    </source>
</evidence>
<dbReference type="Proteomes" id="UP000663860">
    <property type="component" value="Unassembled WGS sequence"/>
</dbReference>
<comment type="caution">
    <text evidence="1">The sequence shown here is derived from an EMBL/GenBank/DDBJ whole genome shotgun (WGS) entry which is preliminary data.</text>
</comment>
<evidence type="ECO:0000313" key="2">
    <source>
        <dbReference type="Proteomes" id="UP000663860"/>
    </source>
</evidence>
<name>A0A813V763_9BILA</name>